<evidence type="ECO:0000313" key="2">
    <source>
        <dbReference type="Proteomes" id="UP000234323"/>
    </source>
</evidence>
<gene>
    <name evidence="1" type="ORF">RhiirA4_481425</name>
</gene>
<dbReference type="Proteomes" id="UP000234323">
    <property type="component" value="Unassembled WGS sequence"/>
</dbReference>
<reference evidence="1 2" key="1">
    <citation type="submission" date="2015-10" db="EMBL/GenBank/DDBJ databases">
        <title>Genome analyses suggest a sexual origin of heterokaryosis in a supposedly ancient asexual fungus.</title>
        <authorList>
            <person name="Ropars J."/>
            <person name="Sedzielewska K."/>
            <person name="Noel J."/>
            <person name="Charron P."/>
            <person name="Farinelli L."/>
            <person name="Marton T."/>
            <person name="Kruger M."/>
            <person name="Pelin A."/>
            <person name="Brachmann A."/>
            <person name="Corradi N."/>
        </authorList>
    </citation>
    <scope>NUCLEOTIDE SEQUENCE [LARGE SCALE GENOMIC DNA]</scope>
    <source>
        <strain evidence="1 2">A4</strain>
    </source>
</reference>
<name>A0A2I1HJF4_9GLOM</name>
<sequence>MSQNYYHPYKKCLSDRYSEWGQFSEQKTEQCLNNLFYRALFLGKMLACTNYSTPKYNTIANIGFNTTTI</sequence>
<dbReference type="EMBL" id="LLXI01003313">
    <property type="protein sequence ID" value="PKY59015.1"/>
    <property type="molecule type" value="Genomic_DNA"/>
</dbReference>
<keyword evidence="2" id="KW-1185">Reference proteome</keyword>
<proteinExistence type="predicted"/>
<dbReference type="AlphaFoldDB" id="A0A2I1HJF4"/>
<organism evidence="1 2">
    <name type="scientific">Rhizophagus irregularis</name>
    <dbReference type="NCBI Taxonomy" id="588596"/>
    <lineage>
        <taxon>Eukaryota</taxon>
        <taxon>Fungi</taxon>
        <taxon>Fungi incertae sedis</taxon>
        <taxon>Mucoromycota</taxon>
        <taxon>Glomeromycotina</taxon>
        <taxon>Glomeromycetes</taxon>
        <taxon>Glomerales</taxon>
        <taxon>Glomeraceae</taxon>
        <taxon>Rhizophagus</taxon>
    </lineage>
</organism>
<evidence type="ECO:0000313" key="1">
    <source>
        <dbReference type="EMBL" id="PKY59015.1"/>
    </source>
</evidence>
<accession>A0A2I1HJF4</accession>
<protein>
    <submittedName>
        <fullName evidence="1">Uncharacterized protein</fullName>
    </submittedName>
</protein>
<comment type="caution">
    <text evidence="1">The sequence shown here is derived from an EMBL/GenBank/DDBJ whole genome shotgun (WGS) entry which is preliminary data.</text>
</comment>